<evidence type="ECO:0000313" key="1">
    <source>
        <dbReference type="EMBL" id="SIS82160.1"/>
    </source>
</evidence>
<sequence>MNGDIEQIHHIMRNLVRRIGGLDAYAAAFEAFTGKPQVISTISKKMSGSAEWWISDMLAAQHALGITTVSDRIDGMASVDAARRTRRAISILASVKEMSRECSEAAIASVEAHCEGTIEAHEAALKEVAEAREVTEATEQLLRINLELLEARK</sequence>
<dbReference type="RefSeq" id="WP_076484679.1">
    <property type="nucleotide sequence ID" value="NZ_FTOG01000005.1"/>
</dbReference>
<reference evidence="2" key="1">
    <citation type="submission" date="2017-01" db="EMBL/GenBank/DDBJ databases">
        <authorList>
            <person name="Varghese N."/>
            <person name="Submissions S."/>
        </authorList>
    </citation>
    <scope>NUCLEOTIDE SEQUENCE [LARGE SCALE GENOMIC DNA]</scope>
    <source>
        <strain evidence="2">DSM 19945</strain>
    </source>
</reference>
<dbReference type="EMBL" id="FTOG01000005">
    <property type="protein sequence ID" value="SIS82160.1"/>
    <property type="molecule type" value="Genomic_DNA"/>
</dbReference>
<protein>
    <submittedName>
        <fullName evidence="1">Uncharacterized protein</fullName>
    </submittedName>
</protein>
<organism evidence="1 2">
    <name type="scientific">Rhodobacter aestuarii</name>
    <dbReference type="NCBI Taxonomy" id="453582"/>
    <lineage>
        <taxon>Bacteria</taxon>
        <taxon>Pseudomonadati</taxon>
        <taxon>Pseudomonadota</taxon>
        <taxon>Alphaproteobacteria</taxon>
        <taxon>Rhodobacterales</taxon>
        <taxon>Rhodobacter group</taxon>
        <taxon>Rhodobacter</taxon>
    </lineage>
</organism>
<dbReference type="Proteomes" id="UP000186221">
    <property type="component" value="Unassembled WGS sequence"/>
</dbReference>
<accession>A0A1N7M7V0</accession>
<name>A0A1N7M7V0_9RHOB</name>
<dbReference type="OrthoDB" id="7877014at2"/>
<dbReference type="AlphaFoldDB" id="A0A1N7M7V0"/>
<gene>
    <name evidence="1" type="ORF">SAMN05421580_105174</name>
</gene>
<proteinExistence type="predicted"/>
<evidence type="ECO:0000313" key="2">
    <source>
        <dbReference type="Proteomes" id="UP000186221"/>
    </source>
</evidence>
<dbReference type="STRING" id="453582.SAMN05421580_105174"/>
<keyword evidence="2" id="KW-1185">Reference proteome</keyword>